<gene>
    <name evidence="3" type="ORF">GG681_11320</name>
</gene>
<evidence type="ECO:0000256" key="2">
    <source>
        <dbReference type="SAM" id="Phobius"/>
    </source>
</evidence>
<keyword evidence="2" id="KW-0472">Membrane</keyword>
<feature type="region of interest" description="Disordered" evidence="1">
    <location>
        <begin position="138"/>
        <end position="159"/>
    </location>
</feature>
<keyword evidence="2" id="KW-1133">Transmembrane helix</keyword>
<keyword evidence="4" id="KW-1185">Reference proteome</keyword>
<protein>
    <submittedName>
        <fullName evidence="3">Periplasmic heavy metal sensor</fullName>
    </submittedName>
</protein>
<comment type="caution">
    <text evidence="3">The sequence shown here is derived from an EMBL/GenBank/DDBJ whole genome shotgun (WGS) entry which is preliminary data.</text>
</comment>
<dbReference type="Pfam" id="PF13801">
    <property type="entry name" value="Metal_resist"/>
    <property type="match status" value="1"/>
</dbReference>
<organism evidence="3 4">
    <name type="scientific">Tritonibacter aquimaris</name>
    <dbReference type="NCBI Taxonomy" id="2663379"/>
    <lineage>
        <taxon>Bacteria</taxon>
        <taxon>Pseudomonadati</taxon>
        <taxon>Pseudomonadota</taxon>
        <taxon>Alphaproteobacteria</taxon>
        <taxon>Rhodobacterales</taxon>
        <taxon>Paracoccaceae</taxon>
        <taxon>Tritonibacter</taxon>
    </lineage>
</organism>
<evidence type="ECO:0000313" key="3">
    <source>
        <dbReference type="EMBL" id="MQY43232.1"/>
    </source>
</evidence>
<evidence type="ECO:0000313" key="4">
    <source>
        <dbReference type="Proteomes" id="UP000436694"/>
    </source>
</evidence>
<dbReference type="EMBL" id="WIXK01000005">
    <property type="protein sequence ID" value="MQY43232.1"/>
    <property type="molecule type" value="Genomic_DNA"/>
</dbReference>
<dbReference type="RefSeq" id="WP_153548123.1">
    <property type="nucleotide sequence ID" value="NZ_WIXK01000005.1"/>
</dbReference>
<feature type="compositionally biased region" description="Basic and acidic residues" evidence="1">
    <location>
        <begin position="138"/>
        <end position="147"/>
    </location>
</feature>
<feature type="transmembrane region" description="Helical" evidence="2">
    <location>
        <begin position="18"/>
        <end position="39"/>
    </location>
</feature>
<reference evidence="3 4" key="1">
    <citation type="submission" date="2019-10" db="EMBL/GenBank/DDBJ databases">
        <title>Epibacterium sp. nov., isolated from seawater.</title>
        <authorList>
            <person name="Zhang X."/>
            <person name="Li N."/>
        </authorList>
    </citation>
    <scope>NUCLEOTIDE SEQUENCE [LARGE SCALE GENOMIC DNA]</scope>
    <source>
        <strain evidence="3 4">SM1969</strain>
    </source>
</reference>
<proteinExistence type="predicted"/>
<sequence>MSQPEQQKKVRKWRWSKVFFALSLALNVAFVGAIAGTAYRFKDRRDGGAPPSLAVMLFRELDHDTRDKLKRHASGRHETVRGQRAADRKDLFAALRADPFVIEPVIEVLDRHSGRQAAFRQTVRQEWLNKLQNMSSEERAALAERMERRSKRHGHKKGH</sequence>
<keyword evidence="2" id="KW-0812">Transmembrane</keyword>
<dbReference type="Proteomes" id="UP000436694">
    <property type="component" value="Unassembled WGS sequence"/>
</dbReference>
<dbReference type="AlphaFoldDB" id="A0A844AZ35"/>
<feature type="compositionally biased region" description="Basic residues" evidence="1">
    <location>
        <begin position="148"/>
        <end position="159"/>
    </location>
</feature>
<accession>A0A844AZ35</accession>
<name>A0A844AZ35_9RHOB</name>
<evidence type="ECO:0000256" key="1">
    <source>
        <dbReference type="SAM" id="MobiDB-lite"/>
    </source>
</evidence>
<dbReference type="InterPro" id="IPR025961">
    <property type="entry name" value="Metal_resist"/>
</dbReference>